<dbReference type="OrthoDB" id="5345392at2759"/>
<dbReference type="InterPro" id="IPR055420">
    <property type="entry name" value="IgD3_Trs65"/>
</dbReference>
<dbReference type="InterPro" id="IPR024662">
    <property type="entry name" value="Trs65"/>
</dbReference>
<name>A0A0L1IU39_ASPN3</name>
<dbReference type="PANTHER" id="PTHR28159">
    <property type="entry name" value="TRAFFICKING PROTEIN PARTICLE COMPLEX II-SPECIFIC SUBUNIT 65"/>
    <property type="match status" value="1"/>
</dbReference>
<dbReference type="STRING" id="1509407.A0A0L1IU39"/>
<dbReference type="GeneID" id="26810098"/>
<dbReference type="Pfam" id="PF12735">
    <property type="entry name" value="IgD3_Trs65"/>
    <property type="match status" value="1"/>
</dbReference>
<proteinExistence type="predicted"/>
<evidence type="ECO:0000259" key="2">
    <source>
        <dbReference type="Pfam" id="PF12735"/>
    </source>
</evidence>
<comment type="caution">
    <text evidence="3">The sequence shown here is derived from an EMBL/GenBank/DDBJ whole genome shotgun (WGS) entry which is preliminary data.</text>
</comment>
<dbReference type="Proteomes" id="UP000037505">
    <property type="component" value="Unassembled WGS sequence"/>
</dbReference>
<feature type="domain" description="Trafficking protein particle complex II-specific subunit 65 IgD3" evidence="2">
    <location>
        <begin position="410"/>
        <end position="571"/>
    </location>
</feature>
<organism evidence="3 4">
    <name type="scientific">Aspergillus nomiae NRRL (strain ATCC 15546 / NRRL 13137 / CBS 260.88 / M93)</name>
    <dbReference type="NCBI Taxonomy" id="1509407"/>
    <lineage>
        <taxon>Eukaryota</taxon>
        <taxon>Fungi</taxon>
        <taxon>Dikarya</taxon>
        <taxon>Ascomycota</taxon>
        <taxon>Pezizomycotina</taxon>
        <taxon>Eurotiomycetes</taxon>
        <taxon>Eurotiomycetidae</taxon>
        <taxon>Eurotiales</taxon>
        <taxon>Aspergillaceae</taxon>
        <taxon>Aspergillus</taxon>
        <taxon>Aspergillus subgen. Circumdati</taxon>
    </lineage>
</organism>
<reference evidence="3 4" key="1">
    <citation type="submission" date="2014-06" db="EMBL/GenBank/DDBJ databases">
        <title>The Genome of the Aflatoxigenic Filamentous Fungus Aspergillus nomius.</title>
        <authorList>
            <person name="Moore M.G."/>
            <person name="Shannon B.M."/>
            <person name="Brian M.M."/>
        </authorList>
    </citation>
    <scope>NUCLEOTIDE SEQUENCE [LARGE SCALE GENOMIC DNA]</scope>
    <source>
        <strain evidence="3 4">NRRL 13137</strain>
    </source>
</reference>
<keyword evidence="4" id="KW-1185">Reference proteome</keyword>
<gene>
    <name evidence="3" type="ORF">ANOM_008294</name>
</gene>
<protein>
    <recommendedName>
        <fullName evidence="2">Trafficking protein particle complex II-specific subunit 65 IgD3 domain-containing protein</fullName>
    </recommendedName>
</protein>
<feature type="compositionally biased region" description="Polar residues" evidence="1">
    <location>
        <begin position="382"/>
        <end position="404"/>
    </location>
</feature>
<dbReference type="GO" id="GO:1990071">
    <property type="term" value="C:TRAPPII protein complex"/>
    <property type="evidence" value="ECO:0007669"/>
    <property type="project" value="InterPro"/>
</dbReference>
<sequence>MPSLEIPGEFLRHSVLDTVVPHASDIDLEAALTSALEGGADDLSSVLSFVPQRSLLFFDEFCTARIVLRLSNCSQASLKQHLQHLEVRLDVFAIDPAETVAENPTPTRDLIFSGVVNRDEEPLVVVNEFEGEAGSGNHVYVIWSIETFLKRPRIRIQHPSLLFIASVSLNPSESRQQESRDDDYLPSLIPASINILQPLSSDNAFPHKDPFLPASRLLRVVPAQNSEDPIYNVQQQSGHPIRVVPAASARIRYSRLNSYSGRPTTVASLDFEVTPFLSCEVVFDKAELHMSDGKIETLSDASELVPPISCRPRDDVTLVYKLTPEYGPDPNPSTTVMVSILDIRLEATIKLSDNCNPQILMQWRTNVDFSMALNPTFGGPSQALQRTNRPASLPMTPNQSNTATGGPPSRSSFRERAYSVADMGVTVSFSGPASVVVGKPFSWNVFIVNRSTTPRKFALIAIPRRKRADPRSHVARPSSSSLTSRREDQVAEAVTDDNIVHAMQKSVAGQEAELVCLSTDLRVGPLLPGTCFATELKLLPLAVGALHLEAVRLVEVNTNETTDIKDLPDILSFDRKGIPP</sequence>
<evidence type="ECO:0000313" key="4">
    <source>
        <dbReference type="Proteomes" id="UP000037505"/>
    </source>
</evidence>
<dbReference type="EMBL" id="JNOM01000305">
    <property type="protein sequence ID" value="KNG82920.1"/>
    <property type="molecule type" value="Genomic_DNA"/>
</dbReference>
<evidence type="ECO:0000256" key="1">
    <source>
        <dbReference type="SAM" id="MobiDB-lite"/>
    </source>
</evidence>
<accession>A0A0L1IU39</accession>
<feature type="region of interest" description="Disordered" evidence="1">
    <location>
        <begin position="468"/>
        <end position="488"/>
    </location>
</feature>
<evidence type="ECO:0000313" key="3">
    <source>
        <dbReference type="EMBL" id="KNG82920.1"/>
    </source>
</evidence>
<dbReference type="GO" id="GO:0006891">
    <property type="term" value="P:intra-Golgi vesicle-mediated transport"/>
    <property type="evidence" value="ECO:0007669"/>
    <property type="project" value="InterPro"/>
</dbReference>
<dbReference type="RefSeq" id="XP_015403843.1">
    <property type="nucleotide sequence ID" value="XM_015553550.1"/>
</dbReference>
<dbReference type="GO" id="GO:0005802">
    <property type="term" value="C:trans-Golgi network"/>
    <property type="evidence" value="ECO:0007669"/>
    <property type="project" value="TreeGrafter"/>
</dbReference>
<feature type="region of interest" description="Disordered" evidence="1">
    <location>
        <begin position="378"/>
        <end position="413"/>
    </location>
</feature>
<dbReference type="AlphaFoldDB" id="A0A0L1IU39"/>
<dbReference type="PANTHER" id="PTHR28159:SF1">
    <property type="entry name" value="TRAFFICKING PROTEIN PARTICLE COMPLEX II-SPECIFIC SUBUNIT 65"/>
    <property type="match status" value="1"/>
</dbReference>